<name>A0A098E2Y3_GIBZE</name>
<reference evidence="2 3" key="2">
    <citation type="journal article" date="2010" name="Nature">
        <title>Comparative genomics reveals mobile pathogenicity chromosomes in Fusarium.</title>
        <authorList>
            <person name="Ma L.J."/>
            <person name="van der Does H.C."/>
            <person name="Borkovich K.A."/>
            <person name="Coleman J.J."/>
            <person name="Daboussi M.J."/>
            <person name="Di Pietro A."/>
            <person name="Dufresne M."/>
            <person name="Freitag M."/>
            <person name="Grabherr M."/>
            <person name="Henrissat B."/>
            <person name="Houterman P.M."/>
            <person name="Kang S."/>
            <person name="Shim W.B."/>
            <person name="Woloshuk C."/>
            <person name="Xie X."/>
            <person name="Xu J.R."/>
            <person name="Antoniw J."/>
            <person name="Baker S.E."/>
            <person name="Bluhm B.H."/>
            <person name="Breakspear A."/>
            <person name="Brown D.W."/>
            <person name="Butchko R.A."/>
            <person name="Chapman S."/>
            <person name="Coulson R."/>
            <person name="Coutinho P.M."/>
            <person name="Danchin E.G."/>
            <person name="Diener A."/>
            <person name="Gale L.R."/>
            <person name="Gardiner D.M."/>
            <person name="Goff S."/>
            <person name="Hammond-Kosack K.E."/>
            <person name="Hilburn K."/>
            <person name="Hua-Van A."/>
            <person name="Jonkers W."/>
            <person name="Kazan K."/>
            <person name="Kodira C.D."/>
            <person name="Koehrsen M."/>
            <person name="Kumar L."/>
            <person name="Lee Y.H."/>
            <person name="Li L."/>
            <person name="Manners J.M."/>
            <person name="Miranda-Saavedra D."/>
            <person name="Mukherjee M."/>
            <person name="Park G."/>
            <person name="Park J."/>
            <person name="Park S.Y."/>
            <person name="Proctor R.H."/>
            <person name="Regev A."/>
            <person name="Ruiz-Roldan M.C."/>
            <person name="Sain D."/>
            <person name="Sakthikumar S."/>
            <person name="Sykes S."/>
            <person name="Schwartz D.C."/>
            <person name="Turgeon B.G."/>
            <person name="Wapinski I."/>
            <person name="Yoder O."/>
            <person name="Young S."/>
            <person name="Zeng Q."/>
            <person name="Zhou S."/>
            <person name="Galagan J."/>
            <person name="Cuomo C.A."/>
            <person name="Kistler H.C."/>
            <person name="Rep M."/>
        </authorList>
    </citation>
    <scope>GENOME REANNOTATION</scope>
    <source>
        <strain evidence="3">ATCC MYA-4620 / CBS 123657 / FGSC 9075 / NRRL 31084 / PH-1</strain>
        <strain evidence="2">PH-1 / ATCC MYA-4620 / FGSC 9075 / NRRL 31084</strain>
    </source>
</reference>
<dbReference type="VEuPathDB" id="FungiDB:FGRAMPH1_01G19581"/>
<dbReference type="AlphaFoldDB" id="A0A098E2Y3"/>
<dbReference type="EnsemblFungi" id="CEF88451">
    <property type="protein sequence ID" value="CEF88451"/>
    <property type="gene ID" value="FGRRES_15332_M"/>
</dbReference>
<gene>
    <name evidence="1" type="ORF">FGRAMPH1_01T19581</name>
</gene>
<dbReference type="Proteomes" id="UP000070720">
    <property type="component" value="Chromosome 3"/>
</dbReference>
<reference evidence="2" key="4">
    <citation type="submission" date="2017-01" db="UniProtKB">
        <authorList>
            <consortium name="EnsemblFungi"/>
        </authorList>
    </citation>
    <scope>IDENTIFICATION</scope>
    <source>
        <strain evidence="2">PH-1 / ATCC MYA-4620 / FGSC 9075 / NRRL 31084</strain>
    </source>
</reference>
<reference evidence="1 3" key="3">
    <citation type="journal article" date="2015" name="BMC Genomics">
        <title>The completed genome sequence of the pathogenic ascomycete fungus Fusarium graminearum.</title>
        <authorList>
            <person name="King R."/>
            <person name="Urban M."/>
            <person name="Hammond-Kosack M.C."/>
            <person name="Hassani-Pak K."/>
            <person name="Hammond-Kosack K.E."/>
        </authorList>
    </citation>
    <scope>NUCLEOTIDE SEQUENCE [LARGE SCALE GENOMIC DNA]</scope>
    <source>
        <strain evidence="3">ATCC MYA-4620 / CBS 123657 / FGSC 9075 / NRRL 31084 / PH-1</strain>
        <strain evidence="1">PH-1</strain>
    </source>
</reference>
<evidence type="ECO:0000313" key="3">
    <source>
        <dbReference type="Proteomes" id="UP000070720"/>
    </source>
</evidence>
<dbReference type="InParanoid" id="A0A098E2Y3"/>
<sequence>MSDCAHKAYRVFAAVFPNLYAQKSLMNQKGPHVNILFLKNISF</sequence>
<reference evidence="2 3" key="1">
    <citation type="journal article" date="2007" name="Science">
        <title>The Fusarium graminearum genome reveals a link between localized polymorphism and pathogen specialization.</title>
        <authorList>
            <person name="Cuomo C.A."/>
            <person name="Gueldener U."/>
            <person name="Xu J.-R."/>
            <person name="Trail F."/>
            <person name="Turgeon B.G."/>
            <person name="Di Pietro A."/>
            <person name="Walton J.D."/>
            <person name="Ma L.-J."/>
            <person name="Baker S.E."/>
            <person name="Rep M."/>
            <person name="Adam G."/>
            <person name="Antoniw J."/>
            <person name="Baldwin T."/>
            <person name="Calvo S.E."/>
            <person name="Chang Y.-L."/>
            <person name="DeCaprio D."/>
            <person name="Gale L.R."/>
            <person name="Gnerre S."/>
            <person name="Goswami R.S."/>
            <person name="Hammond-Kosack K."/>
            <person name="Harris L.J."/>
            <person name="Hilburn K."/>
            <person name="Kennell J.C."/>
            <person name="Kroken S."/>
            <person name="Magnuson J.K."/>
            <person name="Mannhaupt G."/>
            <person name="Mauceli E.W."/>
            <person name="Mewes H.-W."/>
            <person name="Mitterbauer R."/>
            <person name="Muehlbauer G."/>
            <person name="Muensterkoetter M."/>
            <person name="Nelson D."/>
            <person name="O'Donnell K."/>
            <person name="Ouellet T."/>
            <person name="Qi W."/>
            <person name="Quesneville H."/>
            <person name="Roncero M.I.G."/>
            <person name="Seong K.-Y."/>
            <person name="Tetko I.V."/>
            <person name="Urban M."/>
            <person name="Waalwijk C."/>
            <person name="Ward T.J."/>
            <person name="Yao J."/>
            <person name="Birren B.W."/>
            <person name="Kistler H.C."/>
        </authorList>
    </citation>
    <scope>NUCLEOTIDE SEQUENCE [LARGE SCALE GENOMIC DNA]</scope>
    <source>
        <strain evidence="3">ATCC MYA-4620 / CBS 123657 / FGSC 9075 / NRRL 31084 / PH-1</strain>
        <strain evidence="2">PH-1 / ATCC MYA-4620 / FGSC 9075 / NRRL 31084</strain>
    </source>
</reference>
<evidence type="ECO:0000313" key="2">
    <source>
        <dbReference type="EnsemblFungi" id="CEF88451"/>
    </source>
</evidence>
<accession>A0A0E0SPT8</accession>
<organism evidence="1 3">
    <name type="scientific">Gibberella zeae (strain ATCC MYA-4620 / CBS 123657 / FGSC 9075 / NRRL 31084 / PH-1)</name>
    <name type="common">Wheat head blight fungus</name>
    <name type="synonym">Fusarium graminearum</name>
    <dbReference type="NCBI Taxonomy" id="229533"/>
    <lineage>
        <taxon>Eukaryota</taxon>
        <taxon>Fungi</taxon>
        <taxon>Dikarya</taxon>
        <taxon>Ascomycota</taxon>
        <taxon>Pezizomycotina</taxon>
        <taxon>Sordariomycetes</taxon>
        <taxon>Hypocreomycetidae</taxon>
        <taxon>Hypocreales</taxon>
        <taxon>Nectriaceae</taxon>
        <taxon>Fusarium</taxon>
    </lineage>
</organism>
<proteinExistence type="predicted"/>
<dbReference type="EMBL" id="HG970334">
    <property type="protein sequence ID" value="CEF88451.1"/>
    <property type="molecule type" value="Genomic_DNA"/>
</dbReference>
<accession>A0A098E2Y3</accession>
<evidence type="ECO:0000313" key="1">
    <source>
        <dbReference type="EMBL" id="CEF88451.1"/>
    </source>
</evidence>
<keyword evidence="3" id="KW-1185">Reference proteome</keyword>
<protein>
    <submittedName>
        <fullName evidence="1">Chromosome 3, complete genome</fullName>
    </submittedName>
</protein>